<reference evidence="2" key="1">
    <citation type="submission" date="2018-09" db="EMBL/GenBank/DDBJ databases">
        <authorList>
            <person name="Zhu H."/>
        </authorList>
    </citation>
    <scope>NUCLEOTIDE SEQUENCE [LARGE SCALE GENOMIC DNA]</scope>
    <source>
        <strain evidence="2">K1R23-30</strain>
    </source>
</reference>
<keyword evidence="2" id="KW-1185">Reference proteome</keyword>
<gene>
    <name evidence="1" type="ORF">D3871_17640</name>
</gene>
<comment type="caution">
    <text evidence="1">The sequence shown here is derived from an EMBL/GenBank/DDBJ whole genome shotgun (WGS) entry which is preliminary data.</text>
</comment>
<sequence>MGEQPEPIDPWVPGSTSAGQMLWLANAYAEGAEVLADALVTDDFTRQFTSTRVVLHLCRHAAELYLKGAIGVATNQPPLATHRLDQLYAQYVLLYPQEHHWLEVPFSRQVLSADEGLFPGTMEEYQRTHDQRFRYLTDTKGKPFMEFEKFDVRAYAEAITSFRQALSILVARIEFPCGFD</sequence>
<accession>A0A3A3FID8</accession>
<evidence type="ECO:0008006" key="3">
    <source>
        <dbReference type="Google" id="ProtNLM"/>
    </source>
</evidence>
<evidence type="ECO:0000313" key="2">
    <source>
        <dbReference type="Proteomes" id="UP000265955"/>
    </source>
</evidence>
<proteinExistence type="predicted"/>
<dbReference type="AlphaFoldDB" id="A0A3A3FID8"/>
<dbReference type="Proteomes" id="UP000265955">
    <property type="component" value="Unassembled WGS sequence"/>
</dbReference>
<evidence type="ECO:0000313" key="1">
    <source>
        <dbReference type="EMBL" id="RJF95263.1"/>
    </source>
</evidence>
<dbReference type="EMBL" id="QYUO01000002">
    <property type="protein sequence ID" value="RJF95263.1"/>
    <property type="molecule type" value="Genomic_DNA"/>
</dbReference>
<organism evidence="1 2">
    <name type="scientific">Noviherbaspirillum saxi</name>
    <dbReference type="NCBI Taxonomy" id="2320863"/>
    <lineage>
        <taxon>Bacteria</taxon>
        <taxon>Pseudomonadati</taxon>
        <taxon>Pseudomonadota</taxon>
        <taxon>Betaproteobacteria</taxon>
        <taxon>Burkholderiales</taxon>
        <taxon>Oxalobacteraceae</taxon>
        <taxon>Noviherbaspirillum</taxon>
    </lineage>
</organism>
<name>A0A3A3FID8_9BURK</name>
<protein>
    <recommendedName>
        <fullName evidence="3">HEPN domain-containing protein</fullName>
    </recommendedName>
</protein>